<dbReference type="PANTHER" id="PTHR43072">
    <property type="entry name" value="N-ACETYLTRANSFERASE"/>
    <property type="match status" value="1"/>
</dbReference>
<protein>
    <submittedName>
        <fullName evidence="4">Phosphinothricin acetyltransferase</fullName>
    </submittedName>
</protein>
<proteinExistence type="predicted"/>
<sequence>MTHATIRAMTANDWPQVESIYREGIAAGNATFESEPPSWSDFDRGKLPVGRLVATDSDGALLGWIAASRVSAREVYRGVVEHSVYVAHDARGRGVGRDLLAAFLSEAAPAGIWTVQASIFPENTASLTLHERAGFRRIGHRERVAYMTYGPWADTWRDTILIERRLG</sequence>
<dbReference type="PANTHER" id="PTHR43072:SF23">
    <property type="entry name" value="UPF0039 PROTEIN C11D3.02C"/>
    <property type="match status" value="1"/>
</dbReference>
<evidence type="ECO:0000256" key="2">
    <source>
        <dbReference type="ARBA" id="ARBA00023315"/>
    </source>
</evidence>
<dbReference type="InterPro" id="IPR000182">
    <property type="entry name" value="GNAT_dom"/>
</dbReference>
<accession>A0A177KA68</accession>
<dbReference type="InterPro" id="IPR016181">
    <property type="entry name" value="Acyl_CoA_acyltransferase"/>
</dbReference>
<reference evidence="4 5" key="1">
    <citation type="submission" date="2016-02" db="EMBL/GenBank/DDBJ databases">
        <authorList>
            <person name="Wen L."/>
            <person name="He K."/>
            <person name="Yang H."/>
        </authorList>
    </citation>
    <scope>NUCLEOTIDE SEQUENCE [LARGE SCALE GENOMIC DNA]</scope>
    <source>
        <strain evidence="4 5">CD11_3</strain>
    </source>
</reference>
<dbReference type="SUPFAM" id="SSF55729">
    <property type="entry name" value="Acyl-CoA N-acyltransferases (Nat)"/>
    <property type="match status" value="1"/>
</dbReference>
<gene>
    <name evidence="4" type="ORF">AYL44_07540</name>
</gene>
<evidence type="ECO:0000256" key="1">
    <source>
        <dbReference type="ARBA" id="ARBA00022679"/>
    </source>
</evidence>
<dbReference type="EMBL" id="LSTV01000002">
    <property type="protein sequence ID" value="OAH50308.1"/>
    <property type="molecule type" value="Genomic_DNA"/>
</dbReference>
<dbReference type="PROSITE" id="PS51186">
    <property type="entry name" value="GNAT"/>
    <property type="match status" value="1"/>
</dbReference>
<dbReference type="AlphaFoldDB" id="A0A177KA68"/>
<keyword evidence="2" id="KW-0012">Acyltransferase</keyword>
<dbReference type="Gene3D" id="3.40.630.30">
    <property type="match status" value="1"/>
</dbReference>
<comment type="caution">
    <text evidence="4">The sequence shown here is derived from an EMBL/GenBank/DDBJ whole genome shotgun (WGS) entry which is preliminary data.</text>
</comment>
<organism evidence="4 5">
    <name type="scientific">Microbacterium oleivorans</name>
    <dbReference type="NCBI Taxonomy" id="273677"/>
    <lineage>
        <taxon>Bacteria</taxon>
        <taxon>Bacillati</taxon>
        <taxon>Actinomycetota</taxon>
        <taxon>Actinomycetes</taxon>
        <taxon>Micrococcales</taxon>
        <taxon>Microbacteriaceae</taxon>
        <taxon>Microbacterium</taxon>
    </lineage>
</organism>
<dbReference type="OrthoDB" id="3173333at2"/>
<dbReference type="CDD" id="cd04301">
    <property type="entry name" value="NAT_SF"/>
    <property type="match status" value="1"/>
</dbReference>
<name>A0A177KA68_9MICO</name>
<evidence type="ECO:0000259" key="3">
    <source>
        <dbReference type="PROSITE" id="PS51186"/>
    </source>
</evidence>
<dbReference type="Pfam" id="PF00583">
    <property type="entry name" value="Acetyltransf_1"/>
    <property type="match status" value="1"/>
</dbReference>
<dbReference type="GO" id="GO:0016747">
    <property type="term" value="F:acyltransferase activity, transferring groups other than amino-acyl groups"/>
    <property type="evidence" value="ECO:0007669"/>
    <property type="project" value="InterPro"/>
</dbReference>
<evidence type="ECO:0000313" key="4">
    <source>
        <dbReference type="EMBL" id="OAH50308.1"/>
    </source>
</evidence>
<feature type="domain" description="N-acetyltransferase" evidence="3">
    <location>
        <begin position="4"/>
        <end position="163"/>
    </location>
</feature>
<keyword evidence="1 4" id="KW-0808">Transferase</keyword>
<dbReference type="Proteomes" id="UP000076998">
    <property type="component" value="Unassembled WGS sequence"/>
</dbReference>
<evidence type="ECO:0000313" key="5">
    <source>
        <dbReference type="Proteomes" id="UP000076998"/>
    </source>
</evidence>
<dbReference type="RefSeq" id="WP_064002673.1">
    <property type="nucleotide sequence ID" value="NZ_LSTV01000002.1"/>
</dbReference>